<feature type="region of interest" description="Disordered" evidence="1">
    <location>
        <begin position="1"/>
        <end position="106"/>
    </location>
</feature>
<organism evidence="2">
    <name type="scientific">uncultured Thermomicrobiales bacterium</name>
    <dbReference type="NCBI Taxonomy" id="1645740"/>
    <lineage>
        <taxon>Bacteria</taxon>
        <taxon>Pseudomonadati</taxon>
        <taxon>Thermomicrobiota</taxon>
        <taxon>Thermomicrobia</taxon>
        <taxon>Thermomicrobiales</taxon>
        <taxon>environmental samples</taxon>
    </lineage>
</organism>
<proteinExistence type="predicted"/>
<reference evidence="2" key="1">
    <citation type="submission" date="2020-02" db="EMBL/GenBank/DDBJ databases">
        <authorList>
            <person name="Meier V. D."/>
        </authorList>
    </citation>
    <scope>NUCLEOTIDE SEQUENCE</scope>
    <source>
        <strain evidence="2">AVDCRST_MAG59</strain>
    </source>
</reference>
<accession>A0A6J4V6D7</accession>
<evidence type="ECO:0000256" key="1">
    <source>
        <dbReference type="SAM" id="MobiDB-lite"/>
    </source>
</evidence>
<gene>
    <name evidence="2" type="ORF">AVDCRST_MAG59-3448</name>
</gene>
<feature type="non-terminal residue" evidence="2">
    <location>
        <position position="1"/>
    </location>
</feature>
<evidence type="ECO:0000313" key="2">
    <source>
        <dbReference type="EMBL" id="CAA9570309.1"/>
    </source>
</evidence>
<name>A0A6J4V6D7_9BACT</name>
<feature type="non-terminal residue" evidence="2">
    <location>
        <position position="106"/>
    </location>
</feature>
<dbReference type="AlphaFoldDB" id="A0A6J4V6D7"/>
<feature type="compositionally biased region" description="Basic and acidic residues" evidence="1">
    <location>
        <begin position="24"/>
        <end position="34"/>
    </location>
</feature>
<sequence>EMPQIGGLRAVQGHPPRGLLVGGADRRRPPERRGALGPGSTAAPMAGSVPPPAPAHRLLVGYLARKRGTRRHRRCRRRDDRPAELRSAGGGTGRRHRCDAAPGPLL</sequence>
<protein>
    <submittedName>
        <fullName evidence="2">Uncharacterized protein</fullName>
    </submittedName>
</protein>
<feature type="compositionally biased region" description="Basic residues" evidence="1">
    <location>
        <begin position="64"/>
        <end position="76"/>
    </location>
</feature>
<dbReference type="EMBL" id="CADCWF010000250">
    <property type="protein sequence ID" value="CAA9570309.1"/>
    <property type="molecule type" value="Genomic_DNA"/>
</dbReference>